<dbReference type="EMBL" id="CP123504">
    <property type="protein sequence ID" value="WGM02326.1"/>
    <property type="molecule type" value="Genomic_DNA"/>
</dbReference>
<evidence type="ECO:0000313" key="6">
    <source>
        <dbReference type="Proteomes" id="UP001177592"/>
    </source>
</evidence>
<evidence type="ECO:0000313" key="1">
    <source>
        <dbReference type="EMBL" id="QBY42384.1"/>
    </source>
</evidence>
<reference evidence="2" key="2">
    <citation type="submission" date="2023-04" db="EMBL/GenBank/DDBJ databases">
        <title>Genome dynamics across the evolutionary transition to endosymbiosis.</title>
        <authorList>
            <person name="Siozios S."/>
            <person name="Nadal-Jimenez P."/>
            <person name="Azagi T."/>
            <person name="Sprong H."/>
            <person name="Frost C.L."/>
            <person name="Parratt S.R."/>
            <person name="Taylor G."/>
            <person name="Brettell L."/>
            <person name="Lew K.C."/>
            <person name="Croft L."/>
            <person name="King K.C."/>
            <person name="Brockhurst M.A."/>
            <person name="Hypsa V."/>
            <person name="Novakova E."/>
            <person name="Darby A.C."/>
            <person name="Hurst G.D.D."/>
        </authorList>
    </citation>
    <scope>NUCLEOTIDE SEQUENCE</scope>
    <source>
        <strain evidence="2">AIh</strain>
        <strain evidence="4">ANv_CAN</strain>
        <strain evidence="3">APv</strain>
    </source>
</reference>
<dbReference type="Proteomes" id="UP001177592">
    <property type="component" value="Chromosome"/>
</dbReference>
<evidence type="ECO:0000313" key="5">
    <source>
        <dbReference type="Proteomes" id="UP000295134"/>
    </source>
</evidence>
<organism evidence="1 5">
    <name type="scientific">Arsenophonus nasoniae</name>
    <name type="common">son-killer infecting Nasonia vitripennis</name>
    <dbReference type="NCBI Taxonomy" id="638"/>
    <lineage>
        <taxon>Bacteria</taxon>
        <taxon>Pseudomonadati</taxon>
        <taxon>Pseudomonadota</taxon>
        <taxon>Gammaproteobacteria</taxon>
        <taxon>Enterobacterales</taxon>
        <taxon>Morganellaceae</taxon>
        <taxon>Arsenophonus</taxon>
    </lineage>
</organism>
<dbReference type="GO" id="GO:0005829">
    <property type="term" value="C:cytosol"/>
    <property type="evidence" value="ECO:0007669"/>
    <property type="project" value="TreeGrafter"/>
</dbReference>
<dbReference type="EMBL" id="CP123523">
    <property type="protein sequence ID" value="WGM06512.1"/>
    <property type="molecule type" value="Genomic_DNA"/>
</dbReference>
<dbReference type="Proteomes" id="UP001177595">
    <property type="component" value="Chromosome"/>
</dbReference>
<dbReference type="KEGG" id="ans:ArsFIN_09300"/>
<dbReference type="Proteomes" id="UP000295134">
    <property type="component" value="Chromosome"/>
</dbReference>
<protein>
    <submittedName>
        <fullName evidence="2">YggL family protein</fullName>
    </submittedName>
</protein>
<dbReference type="RefSeq" id="WP_026823824.1">
    <property type="nucleotide sequence ID" value="NZ_CP038613.1"/>
</dbReference>
<dbReference type="AlphaFoldDB" id="A0A4P7KXU9"/>
<dbReference type="NCBIfam" id="NF008685">
    <property type="entry name" value="PRK11702.1"/>
    <property type="match status" value="1"/>
</dbReference>
<reference evidence="1 5" key="1">
    <citation type="submission" date="2019-03" db="EMBL/GenBank/DDBJ databases">
        <title>Long-read sequencing reveals hyperdense prophage content in a complex bacterial symbiont genome.</title>
        <authorList>
            <person name="Frost C.L."/>
            <person name="Siozios S."/>
            <person name="Nadal-Jimenez P."/>
            <person name="Brockhurst M.A."/>
            <person name="King K.C."/>
            <person name="Darby A.C."/>
            <person name="Hurst G.D.D."/>
        </authorList>
    </citation>
    <scope>NUCLEOTIDE SEQUENCE [LARGE SCALE GENOMIC DNA]</scope>
    <source>
        <strain evidence="1 5">FIN</strain>
    </source>
</reference>
<name>A0A4P7KXU9_9GAMM</name>
<dbReference type="InterPro" id="IPR007416">
    <property type="entry name" value="YggL_50S_bp"/>
</dbReference>
<dbReference type="Proteomes" id="UP001177597">
    <property type="component" value="Chromosome"/>
</dbReference>
<dbReference type="Pfam" id="PF04320">
    <property type="entry name" value="YggL_50S_bp"/>
    <property type="match status" value="1"/>
</dbReference>
<accession>A0A4P7KXU9</accession>
<keyword evidence="6" id="KW-1185">Reference proteome</keyword>
<gene>
    <name evidence="1" type="ORF">ArsFIN_09300</name>
    <name evidence="2" type="ORF">QE207_13740</name>
    <name evidence="3" type="ORF">QE210_04290</name>
    <name evidence="4" type="ORF">QE258_04030</name>
</gene>
<sequence>MSKQRSRRLRKKLHIDEFQEVGFSVNWSFPAKTPVDKIDSMVDTFIIELIQPNGLAMDASGYLDWEGLICMEKTGKCTEEHRKLVEEWLKNQGMKKVVTSELFDIWWD</sequence>
<proteinExistence type="predicted"/>
<evidence type="ECO:0000313" key="2">
    <source>
        <dbReference type="EMBL" id="WGL94747.1"/>
    </source>
</evidence>
<evidence type="ECO:0000313" key="3">
    <source>
        <dbReference type="EMBL" id="WGM02326.1"/>
    </source>
</evidence>
<dbReference type="EMBL" id="CP123498">
    <property type="protein sequence ID" value="WGL94747.1"/>
    <property type="molecule type" value="Genomic_DNA"/>
</dbReference>
<dbReference type="EMBL" id="CP038613">
    <property type="protein sequence ID" value="QBY42384.1"/>
    <property type="molecule type" value="Genomic_DNA"/>
</dbReference>
<dbReference type="PANTHER" id="PTHR38778:SF1">
    <property type="entry name" value="CYTOPLASMIC PROTEIN"/>
    <property type="match status" value="1"/>
</dbReference>
<dbReference type="GeneID" id="96876164"/>
<dbReference type="PANTHER" id="PTHR38778">
    <property type="entry name" value="CYTOPLASMIC PROTEIN-RELATED"/>
    <property type="match status" value="1"/>
</dbReference>
<evidence type="ECO:0000313" key="4">
    <source>
        <dbReference type="EMBL" id="WGM06512.1"/>
    </source>
</evidence>